<evidence type="ECO:0000313" key="1">
    <source>
        <dbReference type="EMBL" id="GIX66864.1"/>
    </source>
</evidence>
<dbReference type="Proteomes" id="UP001054945">
    <property type="component" value="Unassembled WGS sequence"/>
</dbReference>
<name>A0AAV4M3D5_CAEEX</name>
<comment type="caution">
    <text evidence="1">The sequence shown here is derived from an EMBL/GenBank/DDBJ whole genome shotgun (WGS) entry which is preliminary data.</text>
</comment>
<dbReference type="AlphaFoldDB" id="A0AAV4M3D5"/>
<dbReference type="EMBL" id="BPLR01001826">
    <property type="protein sequence ID" value="GIX66864.1"/>
    <property type="molecule type" value="Genomic_DNA"/>
</dbReference>
<keyword evidence="2" id="KW-1185">Reference proteome</keyword>
<sequence>MAAKFCVRRVVAMVTGWGEGGGGRSVKATTDAAASLSISLHGGRERCWLIAGKGKGDEESVCDPPLPF</sequence>
<organism evidence="1 2">
    <name type="scientific">Caerostris extrusa</name>
    <name type="common">Bark spider</name>
    <name type="synonym">Caerostris bankana</name>
    <dbReference type="NCBI Taxonomy" id="172846"/>
    <lineage>
        <taxon>Eukaryota</taxon>
        <taxon>Metazoa</taxon>
        <taxon>Ecdysozoa</taxon>
        <taxon>Arthropoda</taxon>
        <taxon>Chelicerata</taxon>
        <taxon>Arachnida</taxon>
        <taxon>Araneae</taxon>
        <taxon>Araneomorphae</taxon>
        <taxon>Entelegynae</taxon>
        <taxon>Araneoidea</taxon>
        <taxon>Araneidae</taxon>
        <taxon>Caerostris</taxon>
    </lineage>
</organism>
<proteinExistence type="predicted"/>
<evidence type="ECO:0000313" key="2">
    <source>
        <dbReference type="Proteomes" id="UP001054945"/>
    </source>
</evidence>
<accession>A0AAV4M3D5</accession>
<protein>
    <submittedName>
        <fullName evidence="1">Uncharacterized protein</fullName>
    </submittedName>
</protein>
<gene>
    <name evidence="1" type="ORF">CEXT_80871</name>
</gene>
<reference evidence="1 2" key="1">
    <citation type="submission" date="2021-06" db="EMBL/GenBank/DDBJ databases">
        <title>Caerostris extrusa draft genome.</title>
        <authorList>
            <person name="Kono N."/>
            <person name="Arakawa K."/>
        </authorList>
    </citation>
    <scope>NUCLEOTIDE SEQUENCE [LARGE SCALE GENOMIC DNA]</scope>
</reference>